<protein>
    <submittedName>
        <fullName evidence="2">Uncharacterized protein</fullName>
    </submittedName>
</protein>
<accession>A0AA40XWR5</accession>
<evidence type="ECO:0000256" key="1">
    <source>
        <dbReference type="SAM" id="MobiDB-lite"/>
    </source>
</evidence>
<dbReference type="AlphaFoldDB" id="A0AA40XWR5"/>
<dbReference type="EMBL" id="JADUNO010000001">
    <property type="protein sequence ID" value="MBH1637843.1"/>
    <property type="molecule type" value="Genomic_DNA"/>
</dbReference>
<feature type="region of interest" description="Disordered" evidence="1">
    <location>
        <begin position="1"/>
        <end position="21"/>
    </location>
</feature>
<reference evidence="2" key="1">
    <citation type="submission" date="2020-11" db="EMBL/GenBank/DDBJ databases">
        <title>Enhanced detection system for hospital associated transmission using whole genome sequencing surveillance.</title>
        <authorList>
            <person name="Harrison L.H."/>
            <person name="Van Tyne D."/>
            <person name="Marsh J.W."/>
            <person name="Griffith M.P."/>
            <person name="Snyder D.J."/>
            <person name="Cooper V.S."/>
            <person name="Mustapha M."/>
        </authorList>
    </citation>
    <scope>NUCLEOTIDE SEQUENCE</scope>
    <source>
        <strain evidence="2">STEN00092</strain>
    </source>
</reference>
<evidence type="ECO:0000313" key="3">
    <source>
        <dbReference type="Proteomes" id="UP000616785"/>
    </source>
</evidence>
<comment type="caution">
    <text evidence="2">The sequence shown here is derived from an EMBL/GenBank/DDBJ whole genome shotgun (WGS) entry which is preliminary data.</text>
</comment>
<dbReference type="Proteomes" id="UP000616785">
    <property type="component" value="Unassembled WGS sequence"/>
</dbReference>
<sequence length="240" mass="27014">MTRSHDGMSRIAQSPEQSRMRCDGTFPLPNDTSSSTAIIAATTRSNINRAIELRRRGLITEIIGTDPAYSTTPSDALRKLEGDAGIHTIIVFSDQLTSSLDAPVLTSHHGQQRYLPLVEGVLNSIHEFQIMTGTCDDTITLPPCSPITSVLRTISNHLDSNQKLGGDWLAQPVQTKRWPATRLAESRFRQRVFHSALMHMYWKHPDFNPKHFDWLHGQLKNLYRASQRAKEVQDARKSST</sequence>
<organism evidence="2 3">
    <name type="scientific">Stenotrophomonas maltophilia</name>
    <name type="common">Pseudomonas maltophilia</name>
    <name type="synonym">Xanthomonas maltophilia</name>
    <dbReference type="NCBI Taxonomy" id="40324"/>
    <lineage>
        <taxon>Bacteria</taxon>
        <taxon>Pseudomonadati</taxon>
        <taxon>Pseudomonadota</taxon>
        <taxon>Gammaproteobacteria</taxon>
        <taxon>Lysobacterales</taxon>
        <taxon>Lysobacteraceae</taxon>
        <taxon>Stenotrophomonas</taxon>
        <taxon>Stenotrophomonas maltophilia group</taxon>
    </lineage>
</organism>
<gene>
    <name evidence="2" type="ORF">I5U57_00095</name>
</gene>
<name>A0AA40XWR5_STEMA</name>
<proteinExistence type="predicted"/>
<evidence type="ECO:0000313" key="2">
    <source>
        <dbReference type="EMBL" id="MBH1637843.1"/>
    </source>
</evidence>